<dbReference type="InterPro" id="IPR003593">
    <property type="entry name" value="AAA+_ATPase"/>
</dbReference>
<dbReference type="RefSeq" id="WP_075569809.1">
    <property type="nucleotide sequence ID" value="NZ_MSDO01000010.1"/>
</dbReference>
<evidence type="ECO:0000259" key="4">
    <source>
        <dbReference type="PROSITE" id="PS50893"/>
    </source>
</evidence>
<dbReference type="AlphaFoldDB" id="A0A1Q8SSV4"/>
<gene>
    <name evidence="5" type="ORF">BTW07_08805</name>
</gene>
<dbReference type="InterPro" id="IPR051120">
    <property type="entry name" value="ABC_AA/LPS_Transport"/>
</dbReference>
<protein>
    <submittedName>
        <fullName evidence="5">ABC transporter ATP-binding protein</fullName>
    </submittedName>
</protein>
<dbReference type="GO" id="GO:0005886">
    <property type="term" value="C:plasma membrane"/>
    <property type="evidence" value="ECO:0007669"/>
    <property type="project" value="TreeGrafter"/>
</dbReference>
<keyword evidence="2" id="KW-0547">Nucleotide-binding</keyword>
<keyword evidence="3 5" id="KW-0067">ATP-binding</keyword>
<name>A0A1Q8SSV4_9GAMM</name>
<dbReference type="OrthoDB" id="9805514at2"/>
<proteinExistence type="predicted"/>
<dbReference type="CDD" id="cd03219">
    <property type="entry name" value="ABC_Mj1267_LivG_branched"/>
    <property type="match status" value="1"/>
</dbReference>
<evidence type="ECO:0000313" key="5">
    <source>
        <dbReference type="EMBL" id="OLO04520.1"/>
    </source>
</evidence>
<dbReference type="GO" id="GO:0016887">
    <property type="term" value="F:ATP hydrolysis activity"/>
    <property type="evidence" value="ECO:0007669"/>
    <property type="project" value="InterPro"/>
</dbReference>
<keyword evidence="1" id="KW-0813">Transport</keyword>
<comment type="caution">
    <text evidence="5">The sequence shown here is derived from an EMBL/GenBank/DDBJ whole genome shotgun (WGS) entry which is preliminary data.</text>
</comment>
<dbReference type="EMBL" id="MSDO01000010">
    <property type="protein sequence ID" value="OLO04520.1"/>
    <property type="molecule type" value="Genomic_DNA"/>
</dbReference>
<dbReference type="SUPFAM" id="SSF52540">
    <property type="entry name" value="P-loop containing nucleoside triphosphate hydrolases"/>
    <property type="match status" value="1"/>
</dbReference>
<evidence type="ECO:0000256" key="3">
    <source>
        <dbReference type="ARBA" id="ARBA00022840"/>
    </source>
</evidence>
<dbReference type="PANTHER" id="PTHR45772">
    <property type="entry name" value="CONSERVED COMPONENT OF ABC TRANSPORTER FOR NATURAL AMINO ACIDS-RELATED"/>
    <property type="match status" value="1"/>
</dbReference>
<evidence type="ECO:0000313" key="6">
    <source>
        <dbReference type="Proteomes" id="UP000186878"/>
    </source>
</evidence>
<feature type="domain" description="ABC transporter" evidence="4">
    <location>
        <begin position="5"/>
        <end position="253"/>
    </location>
</feature>
<evidence type="ECO:0000256" key="1">
    <source>
        <dbReference type="ARBA" id="ARBA00022448"/>
    </source>
</evidence>
<dbReference type="PROSITE" id="PS00211">
    <property type="entry name" value="ABC_TRANSPORTER_1"/>
    <property type="match status" value="1"/>
</dbReference>
<dbReference type="InterPro" id="IPR017871">
    <property type="entry name" value="ABC_transporter-like_CS"/>
</dbReference>
<accession>A0A1Q8SSV4</accession>
<dbReference type="PANTHER" id="PTHR45772:SF9">
    <property type="entry name" value="CONSERVED COMPONENT OF ABC TRANSPORTER FOR NATURAL AMINO ACIDS"/>
    <property type="match status" value="1"/>
</dbReference>
<dbReference type="Gene3D" id="3.40.50.300">
    <property type="entry name" value="P-loop containing nucleotide triphosphate hydrolases"/>
    <property type="match status" value="1"/>
</dbReference>
<dbReference type="PROSITE" id="PS50893">
    <property type="entry name" value="ABC_TRANSPORTER_2"/>
    <property type="match status" value="1"/>
</dbReference>
<evidence type="ECO:0000256" key="2">
    <source>
        <dbReference type="ARBA" id="ARBA00022741"/>
    </source>
</evidence>
<dbReference type="InterPro" id="IPR027417">
    <property type="entry name" value="P-loop_NTPase"/>
</dbReference>
<dbReference type="STRING" id="404433.BTW07_08805"/>
<dbReference type="Pfam" id="PF12399">
    <property type="entry name" value="BCA_ABC_TP_C"/>
    <property type="match status" value="1"/>
</dbReference>
<dbReference type="Pfam" id="PF00005">
    <property type="entry name" value="ABC_tran"/>
    <property type="match status" value="1"/>
</dbReference>
<organism evidence="5 6">
    <name type="scientific">Salinicola socius</name>
    <dbReference type="NCBI Taxonomy" id="404433"/>
    <lineage>
        <taxon>Bacteria</taxon>
        <taxon>Pseudomonadati</taxon>
        <taxon>Pseudomonadota</taxon>
        <taxon>Gammaproteobacteria</taxon>
        <taxon>Oceanospirillales</taxon>
        <taxon>Halomonadaceae</taxon>
        <taxon>Salinicola</taxon>
    </lineage>
</organism>
<dbReference type="InterPro" id="IPR003439">
    <property type="entry name" value="ABC_transporter-like_ATP-bd"/>
</dbReference>
<dbReference type="SMART" id="SM00382">
    <property type="entry name" value="AAA"/>
    <property type="match status" value="1"/>
</dbReference>
<dbReference type="InterPro" id="IPR032823">
    <property type="entry name" value="BCA_ABC_TP_C"/>
</dbReference>
<dbReference type="GO" id="GO:0005524">
    <property type="term" value="F:ATP binding"/>
    <property type="evidence" value="ECO:0007669"/>
    <property type="project" value="UniProtKB-KW"/>
</dbReference>
<keyword evidence="6" id="KW-1185">Reference proteome</keyword>
<sequence>MMPIIDVRNIRKSFGGLTVIDDCSIQVAKGSITGMIGPNGAGKSTLFNIIAGSLAPDSGEVLLNGQAITHLSANQRFHKGLLRTFQIAHEFSHLTSLENLMMVPPRQEGENLFSTWLKPGEVRRQETEVRRRALEVLDFVGLSHVRNELAGNLSGGQKKLLELGRTMMTDAEVVLLDEIAAGVNRTLLGDLMGNIERLNRELGYTFLVIEHDMDMIARLCDPVIVLAQGQVMMEGAITDIQNNPEVIEAYFGAEPA</sequence>
<dbReference type="Proteomes" id="UP000186878">
    <property type="component" value="Unassembled WGS sequence"/>
</dbReference>
<dbReference type="FunFam" id="3.40.50.300:FF:000421">
    <property type="entry name" value="Branched-chain amino acid ABC transporter ATP-binding protein"/>
    <property type="match status" value="1"/>
</dbReference>
<reference evidence="5 6" key="1">
    <citation type="submission" date="2016-12" db="EMBL/GenBank/DDBJ databases">
        <title>Draft genome sequences of strains Salinicola socius SMB35, Salinicola sp. MH3R3-1 and Chromohalobacter sp. SMB17 from the Verkhnekamsk potash mining region of Russia.</title>
        <authorList>
            <person name="Mavrodi D.V."/>
            <person name="Olsson B.E."/>
            <person name="Korsakova E.S."/>
            <person name="Pyankova A."/>
            <person name="Mavrodi O.V."/>
            <person name="Plotnikova E.G."/>
        </authorList>
    </citation>
    <scope>NUCLEOTIDE SEQUENCE [LARGE SCALE GENOMIC DNA]</scope>
    <source>
        <strain evidence="5 6">SMB35</strain>
    </source>
</reference>